<dbReference type="Proteomes" id="UP001566331">
    <property type="component" value="Unassembled WGS sequence"/>
</dbReference>
<protein>
    <submittedName>
        <fullName evidence="3">Sugar phosphate isomerase/epimerase family protein</fullName>
    </submittedName>
</protein>
<keyword evidence="1" id="KW-0732">Signal</keyword>
<keyword evidence="3" id="KW-0413">Isomerase</keyword>
<dbReference type="RefSeq" id="WP_370564907.1">
    <property type="nucleotide sequence ID" value="NZ_JBFWIB010000011.1"/>
</dbReference>
<dbReference type="PROSITE" id="PS51318">
    <property type="entry name" value="TAT"/>
    <property type="match status" value="1"/>
</dbReference>
<name>A0ABV4HQL9_9GAMM</name>
<comment type="caution">
    <text evidence="3">The sequence shown here is derived from an EMBL/GenBank/DDBJ whole genome shotgun (WGS) entry which is preliminary data.</text>
</comment>
<evidence type="ECO:0000313" key="3">
    <source>
        <dbReference type="EMBL" id="MEZ0475036.1"/>
    </source>
</evidence>
<dbReference type="SUPFAM" id="SSF51658">
    <property type="entry name" value="Xylose isomerase-like"/>
    <property type="match status" value="1"/>
</dbReference>
<dbReference type="PANTHER" id="PTHR12110:SF41">
    <property type="entry name" value="INOSOSE DEHYDRATASE"/>
    <property type="match status" value="1"/>
</dbReference>
<keyword evidence="4" id="KW-1185">Reference proteome</keyword>
<organism evidence="3 4">
    <name type="scientific">Luteimonas salinilitoris</name>
    <dbReference type="NCBI Taxonomy" id="3237697"/>
    <lineage>
        <taxon>Bacteria</taxon>
        <taxon>Pseudomonadati</taxon>
        <taxon>Pseudomonadota</taxon>
        <taxon>Gammaproteobacteria</taxon>
        <taxon>Lysobacterales</taxon>
        <taxon>Lysobacteraceae</taxon>
        <taxon>Luteimonas</taxon>
    </lineage>
</organism>
<reference evidence="3 4" key="1">
    <citation type="submission" date="2024-07" db="EMBL/GenBank/DDBJ databases">
        <title>Luteimonas salilacus sp. nov., isolated from the shore soil of Salt Lake in Tibet of China.</title>
        <authorList>
            <person name="Zhang X."/>
            <person name="Li A."/>
        </authorList>
    </citation>
    <scope>NUCLEOTIDE SEQUENCE [LARGE SCALE GENOMIC DNA]</scope>
    <source>
        <strain evidence="3 4">B3-2-R+30</strain>
    </source>
</reference>
<accession>A0ABV4HQL9</accession>
<dbReference type="InterPro" id="IPR013022">
    <property type="entry name" value="Xyl_isomerase-like_TIM-brl"/>
</dbReference>
<dbReference type="InterPro" id="IPR036237">
    <property type="entry name" value="Xyl_isomerase-like_sf"/>
</dbReference>
<dbReference type="GO" id="GO:0016853">
    <property type="term" value="F:isomerase activity"/>
    <property type="evidence" value="ECO:0007669"/>
    <property type="project" value="UniProtKB-KW"/>
</dbReference>
<dbReference type="InterPro" id="IPR050312">
    <property type="entry name" value="IolE/XylAMocC-like"/>
</dbReference>
<dbReference type="EMBL" id="JBFWIC010000012">
    <property type="protein sequence ID" value="MEZ0475036.1"/>
    <property type="molecule type" value="Genomic_DNA"/>
</dbReference>
<sequence length="304" mass="32902">MHQPSRRKFLARAAALSTAVAASGLPGRLLADPAAKPIGIQLWTVNDALKGDPAGTLNVLAKIGFKEVESAGFAGLEPKQFRRLLDDAGLRCPSAHLQFDLDDLDAAFAQAHALGATYATASSLLEPVGKAMSTELGWKSAMSAEEAKRTADVANRIGEAARRAGLQFALHNHDREFVDLGDGEIGYDIIWRETDPALVQFEIDCGWMAFAGRDPIDYFEKSPGRIPLIHVKDFLPKRDPNAAPTAEEMRGSELGRGVVDYEPIFAAARQAGLKHAFAEQEGPFSRMDPLEAAQVAYDYLNSLT</sequence>
<proteinExistence type="predicted"/>
<dbReference type="PANTHER" id="PTHR12110">
    <property type="entry name" value="HYDROXYPYRUVATE ISOMERASE"/>
    <property type="match status" value="1"/>
</dbReference>
<dbReference type="Pfam" id="PF01261">
    <property type="entry name" value="AP_endonuc_2"/>
    <property type="match status" value="1"/>
</dbReference>
<evidence type="ECO:0000259" key="2">
    <source>
        <dbReference type="Pfam" id="PF01261"/>
    </source>
</evidence>
<evidence type="ECO:0000313" key="4">
    <source>
        <dbReference type="Proteomes" id="UP001566331"/>
    </source>
</evidence>
<feature type="signal peptide" evidence="1">
    <location>
        <begin position="1"/>
        <end position="31"/>
    </location>
</feature>
<evidence type="ECO:0000256" key="1">
    <source>
        <dbReference type="SAM" id="SignalP"/>
    </source>
</evidence>
<dbReference type="InterPro" id="IPR006311">
    <property type="entry name" value="TAT_signal"/>
</dbReference>
<dbReference type="Gene3D" id="3.20.20.150">
    <property type="entry name" value="Divalent-metal-dependent TIM barrel enzymes"/>
    <property type="match status" value="1"/>
</dbReference>
<gene>
    <name evidence="3" type="ORF">AB6713_10480</name>
</gene>
<feature type="domain" description="Xylose isomerase-like TIM barrel" evidence="2">
    <location>
        <begin position="59"/>
        <end position="276"/>
    </location>
</feature>
<feature type="chain" id="PRO_5046318864" evidence="1">
    <location>
        <begin position="32"/>
        <end position="304"/>
    </location>
</feature>